<reference evidence="8" key="1">
    <citation type="journal article" date="2016" name="Nature">
        <title>Genome evolution in the allotetraploid frog Xenopus laevis.</title>
        <authorList>
            <person name="Session A.M."/>
            <person name="Uno Y."/>
            <person name="Kwon T."/>
            <person name="Chapman J.A."/>
            <person name="Toyoda A."/>
            <person name="Takahashi S."/>
            <person name="Fukui A."/>
            <person name="Hikosaka A."/>
            <person name="Suzuki A."/>
            <person name="Kondo M."/>
            <person name="van Heeringen S.J."/>
            <person name="Quigley I."/>
            <person name="Heinz S."/>
            <person name="Ogino H."/>
            <person name="Ochi H."/>
            <person name="Hellsten U."/>
            <person name="Lyons J.B."/>
            <person name="Simakov O."/>
            <person name="Putnam N."/>
            <person name="Stites J."/>
            <person name="Kuroki Y."/>
            <person name="Tanaka T."/>
            <person name="Michiue T."/>
            <person name="Watanabe M."/>
            <person name="Bogdanovic O."/>
            <person name="Lister R."/>
            <person name="Georgiou G."/>
            <person name="Paranjpe S.S."/>
            <person name="van Kruijsbergen I."/>
            <person name="Shu S."/>
            <person name="Carlson J."/>
            <person name="Kinoshita T."/>
            <person name="Ohta Y."/>
            <person name="Mawaribuchi S."/>
            <person name="Jenkins J."/>
            <person name="Grimwood J."/>
            <person name="Schmutz J."/>
            <person name="Mitros T."/>
            <person name="Mozaffari S.V."/>
            <person name="Suzuki Y."/>
            <person name="Haramoto Y."/>
            <person name="Yamamoto T.S."/>
            <person name="Takagi C."/>
            <person name="Heald R."/>
            <person name="Miller K."/>
            <person name="Haudenschild C."/>
            <person name="Kitzman J."/>
            <person name="Nakayama T."/>
            <person name="Izutsu Y."/>
            <person name="Robert J."/>
            <person name="Fortriede J."/>
            <person name="Burns K."/>
            <person name="Lotay V."/>
            <person name="Karimi K."/>
            <person name="Yasuoka Y."/>
            <person name="Dichmann D.S."/>
            <person name="Flajnik M.F."/>
            <person name="Houston D.W."/>
            <person name="Shendure J."/>
            <person name="DuPasquier L."/>
            <person name="Vize P.D."/>
            <person name="Zorn A.M."/>
            <person name="Ito M."/>
            <person name="Marcotte E.M."/>
            <person name="Wallingford J.B."/>
            <person name="Ito Y."/>
            <person name="Asashima M."/>
            <person name="Ueno N."/>
            <person name="Matsuda Y."/>
            <person name="Veenstra G.J."/>
            <person name="Fujiyama A."/>
            <person name="Harland R.M."/>
            <person name="Taira M."/>
            <person name="Rokhsar D.S."/>
        </authorList>
    </citation>
    <scope>NUCLEOTIDE SEQUENCE [LARGE SCALE GENOMIC DNA]</scope>
    <source>
        <strain evidence="8">J</strain>
    </source>
</reference>
<evidence type="ECO:0000256" key="4">
    <source>
        <dbReference type="ARBA" id="ARBA00022701"/>
    </source>
</evidence>
<dbReference type="GO" id="GO:0005874">
    <property type="term" value="C:microtubule"/>
    <property type="evidence" value="ECO:0007669"/>
    <property type="project" value="UniProtKB-KW"/>
</dbReference>
<evidence type="ECO:0000256" key="3">
    <source>
        <dbReference type="ARBA" id="ARBA00022490"/>
    </source>
</evidence>
<dbReference type="GO" id="GO:0043015">
    <property type="term" value="F:gamma-tubulin binding"/>
    <property type="evidence" value="ECO:0007669"/>
    <property type="project" value="InterPro"/>
</dbReference>
<dbReference type="InterPro" id="IPR042241">
    <property type="entry name" value="GCP_C_sf"/>
</dbReference>
<dbReference type="Pfam" id="PF04130">
    <property type="entry name" value="GCP_C_terminal"/>
    <property type="match status" value="1"/>
</dbReference>
<sequence length="42" mass="5129">KALTRYQMLFRHMFYCKHVERLLCNVWISNKTAKQFSLHSAK</sequence>
<proteinExistence type="inferred from homology"/>
<evidence type="ECO:0000259" key="6">
    <source>
        <dbReference type="Pfam" id="PF04130"/>
    </source>
</evidence>
<feature type="non-terminal residue" evidence="7">
    <location>
        <position position="1"/>
    </location>
</feature>
<gene>
    <name evidence="7" type="ORF">XELAEV_180350436mg</name>
</gene>
<dbReference type="Proteomes" id="UP000694892">
    <property type="component" value="Chromosome 7L"/>
</dbReference>
<feature type="non-terminal residue" evidence="7">
    <location>
        <position position="42"/>
    </location>
</feature>
<protein>
    <recommendedName>
        <fullName evidence="6">Gamma tubulin complex component C-terminal domain-containing protein</fullName>
    </recommendedName>
</protein>
<keyword evidence="3" id="KW-0963">Cytoplasm</keyword>
<dbReference type="Gene3D" id="1.20.120.1900">
    <property type="entry name" value="Gamma-tubulin complex, C-terminal domain"/>
    <property type="match status" value="1"/>
</dbReference>
<organism evidence="7 8">
    <name type="scientific">Xenopus laevis</name>
    <name type="common">African clawed frog</name>
    <dbReference type="NCBI Taxonomy" id="8355"/>
    <lineage>
        <taxon>Eukaryota</taxon>
        <taxon>Metazoa</taxon>
        <taxon>Chordata</taxon>
        <taxon>Craniata</taxon>
        <taxon>Vertebrata</taxon>
        <taxon>Euteleostomi</taxon>
        <taxon>Amphibia</taxon>
        <taxon>Batrachia</taxon>
        <taxon>Anura</taxon>
        <taxon>Pipoidea</taxon>
        <taxon>Pipidae</taxon>
        <taxon>Xenopodinae</taxon>
        <taxon>Xenopus</taxon>
        <taxon>Xenopus</taxon>
    </lineage>
</organism>
<name>A0A974CF63_XENLA</name>
<dbReference type="AlphaFoldDB" id="A0A974CF63"/>
<evidence type="ECO:0000313" key="7">
    <source>
        <dbReference type="EMBL" id="OCT72069.1"/>
    </source>
</evidence>
<accession>A0A974CF63</accession>
<keyword evidence="4" id="KW-0493">Microtubule</keyword>
<comment type="subcellular location">
    <subcellularLocation>
        <location evidence="1">Cytoplasm</location>
        <location evidence="1">Cytoskeleton</location>
    </subcellularLocation>
</comment>
<evidence type="ECO:0000256" key="1">
    <source>
        <dbReference type="ARBA" id="ARBA00004245"/>
    </source>
</evidence>
<feature type="domain" description="Gamma tubulin complex component C-terminal" evidence="6">
    <location>
        <begin position="1"/>
        <end position="35"/>
    </location>
</feature>
<dbReference type="EMBL" id="CM004478">
    <property type="protein sequence ID" value="OCT72069.1"/>
    <property type="molecule type" value="Genomic_DNA"/>
</dbReference>
<evidence type="ECO:0000313" key="8">
    <source>
        <dbReference type="Proteomes" id="UP000694892"/>
    </source>
</evidence>
<evidence type="ECO:0000256" key="5">
    <source>
        <dbReference type="ARBA" id="ARBA00023212"/>
    </source>
</evidence>
<evidence type="ECO:0000256" key="2">
    <source>
        <dbReference type="ARBA" id="ARBA00010337"/>
    </source>
</evidence>
<dbReference type="InterPro" id="IPR040457">
    <property type="entry name" value="GCP_C"/>
</dbReference>
<keyword evidence="5" id="KW-0206">Cytoskeleton</keyword>
<comment type="similarity">
    <text evidence="2">Belongs to the TUBGCP family.</text>
</comment>